<accession>A0ABW3GLP1</accession>
<comment type="caution">
    <text evidence="1">The sequence shown here is derived from an EMBL/GenBank/DDBJ whole genome shotgun (WGS) entry which is preliminary data.</text>
</comment>
<reference evidence="2" key="1">
    <citation type="journal article" date="2019" name="Int. J. Syst. Evol. Microbiol.">
        <title>The Global Catalogue of Microorganisms (GCM) 10K type strain sequencing project: providing services to taxonomists for standard genome sequencing and annotation.</title>
        <authorList>
            <consortium name="The Broad Institute Genomics Platform"/>
            <consortium name="The Broad Institute Genome Sequencing Center for Infectious Disease"/>
            <person name="Wu L."/>
            <person name="Ma J."/>
        </authorList>
    </citation>
    <scope>NUCLEOTIDE SEQUENCE [LARGE SCALE GENOMIC DNA]</scope>
    <source>
        <strain evidence="2">CCUG 56752</strain>
    </source>
</reference>
<evidence type="ECO:0000313" key="2">
    <source>
        <dbReference type="Proteomes" id="UP001597049"/>
    </source>
</evidence>
<evidence type="ECO:0000313" key="1">
    <source>
        <dbReference type="EMBL" id="MFD0931502.1"/>
    </source>
</evidence>
<protein>
    <submittedName>
        <fullName evidence="1">Uncharacterized protein</fullName>
    </submittedName>
</protein>
<sequence>MDTLMSFTSLDTRDAIKKYIHYIDVEIVDENNIKVISGTENFICEFR</sequence>
<organism evidence="1 2">
    <name type="scientific">Psychroflexus salinarum</name>
    <dbReference type="NCBI Taxonomy" id="546024"/>
    <lineage>
        <taxon>Bacteria</taxon>
        <taxon>Pseudomonadati</taxon>
        <taxon>Bacteroidota</taxon>
        <taxon>Flavobacteriia</taxon>
        <taxon>Flavobacteriales</taxon>
        <taxon>Flavobacteriaceae</taxon>
        <taxon>Psychroflexus</taxon>
    </lineage>
</organism>
<dbReference type="Proteomes" id="UP001597049">
    <property type="component" value="Unassembled WGS sequence"/>
</dbReference>
<dbReference type="RefSeq" id="WP_379656836.1">
    <property type="nucleotide sequence ID" value="NZ_JBHTIV010000005.1"/>
</dbReference>
<dbReference type="EMBL" id="JBHTIV010000005">
    <property type="protein sequence ID" value="MFD0931502.1"/>
    <property type="molecule type" value="Genomic_DNA"/>
</dbReference>
<proteinExistence type="predicted"/>
<name>A0ABW3GLP1_9FLAO</name>
<keyword evidence="2" id="KW-1185">Reference proteome</keyword>
<gene>
    <name evidence="1" type="ORF">ACFQ0R_02710</name>
</gene>